<keyword evidence="3" id="KW-0597">Phosphoprotein</keyword>
<feature type="transmembrane region" description="Helical" evidence="8">
    <location>
        <begin position="45"/>
        <end position="66"/>
    </location>
</feature>
<dbReference type="InterPro" id="IPR004358">
    <property type="entry name" value="Sig_transdc_His_kin-like_C"/>
</dbReference>
<dbReference type="CDD" id="cd00130">
    <property type="entry name" value="PAS"/>
    <property type="match status" value="1"/>
</dbReference>
<dbReference type="SMART" id="SM00091">
    <property type="entry name" value="PAS"/>
    <property type="match status" value="1"/>
</dbReference>
<dbReference type="Proteomes" id="UP000176974">
    <property type="component" value="Unassembled WGS sequence"/>
</dbReference>
<evidence type="ECO:0000259" key="9">
    <source>
        <dbReference type="PROSITE" id="PS50109"/>
    </source>
</evidence>
<feature type="domain" description="PAS" evidence="10">
    <location>
        <begin position="208"/>
        <end position="260"/>
    </location>
</feature>
<dbReference type="InterPro" id="IPR036890">
    <property type="entry name" value="HATPase_C_sf"/>
</dbReference>
<dbReference type="SUPFAM" id="SSF55874">
    <property type="entry name" value="ATPase domain of HSP90 chaperone/DNA topoisomerase II/histidine kinase"/>
    <property type="match status" value="1"/>
</dbReference>
<dbReference type="InterPro" id="IPR003661">
    <property type="entry name" value="HisK_dim/P_dom"/>
</dbReference>
<evidence type="ECO:0000313" key="12">
    <source>
        <dbReference type="Proteomes" id="UP000176974"/>
    </source>
</evidence>
<keyword evidence="4" id="KW-0808">Transferase</keyword>
<dbReference type="SMART" id="SM00388">
    <property type="entry name" value="HisKA"/>
    <property type="match status" value="1"/>
</dbReference>
<dbReference type="CDD" id="cd00082">
    <property type="entry name" value="HisKA"/>
    <property type="match status" value="1"/>
</dbReference>
<dbReference type="Pfam" id="PF02518">
    <property type="entry name" value="HATPase_c"/>
    <property type="match status" value="1"/>
</dbReference>
<keyword evidence="8" id="KW-0812">Transmembrane</keyword>
<dbReference type="PANTHER" id="PTHR45453">
    <property type="entry name" value="PHOSPHATE REGULON SENSOR PROTEIN PHOR"/>
    <property type="match status" value="1"/>
</dbReference>
<evidence type="ECO:0000259" key="10">
    <source>
        <dbReference type="PROSITE" id="PS50112"/>
    </source>
</evidence>
<dbReference type="Pfam" id="PF00512">
    <property type="entry name" value="HisKA"/>
    <property type="match status" value="1"/>
</dbReference>
<dbReference type="SUPFAM" id="SSF47384">
    <property type="entry name" value="Homodimeric domain of signal transducing histidine kinase"/>
    <property type="match status" value="1"/>
</dbReference>
<dbReference type="PRINTS" id="PR00344">
    <property type="entry name" value="BCTRLSENSOR"/>
</dbReference>
<dbReference type="Pfam" id="PF00989">
    <property type="entry name" value="PAS"/>
    <property type="match status" value="1"/>
</dbReference>
<dbReference type="Gene3D" id="3.30.565.10">
    <property type="entry name" value="Histidine kinase-like ATPase, C-terminal domain"/>
    <property type="match status" value="1"/>
</dbReference>
<gene>
    <name evidence="11" type="ORF">A2815_02180</name>
</gene>
<dbReference type="InterPro" id="IPR013767">
    <property type="entry name" value="PAS_fold"/>
</dbReference>
<comment type="catalytic activity">
    <reaction evidence="1">
        <text>ATP + protein L-histidine = ADP + protein N-phospho-L-histidine.</text>
        <dbReference type="EC" id="2.7.13.3"/>
    </reaction>
</comment>
<feature type="transmembrane region" description="Helical" evidence="8">
    <location>
        <begin position="131"/>
        <end position="150"/>
    </location>
</feature>
<keyword evidence="6" id="KW-0902">Two-component regulatory system</keyword>
<dbReference type="NCBIfam" id="TIGR00229">
    <property type="entry name" value="sensory_box"/>
    <property type="match status" value="1"/>
</dbReference>
<dbReference type="EC" id="2.7.13.3" evidence="2"/>
<evidence type="ECO:0000256" key="3">
    <source>
        <dbReference type="ARBA" id="ARBA00022553"/>
    </source>
</evidence>
<reference evidence="11 12" key="1">
    <citation type="journal article" date="2016" name="Nat. Commun.">
        <title>Thousands of microbial genomes shed light on interconnected biogeochemical processes in an aquifer system.</title>
        <authorList>
            <person name="Anantharaman K."/>
            <person name="Brown C.T."/>
            <person name="Hug L.A."/>
            <person name="Sharon I."/>
            <person name="Castelle C.J."/>
            <person name="Probst A.J."/>
            <person name="Thomas B.C."/>
            <person name="Singh A."/>
            <person name="Wilkins M.J."/>
            <person name="Karaoz U."/>
            <person name="Brodie E.L."/>
            <person name="Williams K.H."/>
            <person name="Hubbard S.S."/>
            <person name="Banfield J.F."/>
        </authorList>
    </citation>
    <scope>NUCLEOTIDE SEQUENCE [LARGE SCALE GENOMIC DNA]</scope>
</reference>
<evidence type="ECO:0000313" key="11">
    <source>
        <dbReference type="EMBL" id="OGZ35126.1"/>
    </source>
</evidence>
<proteinExistence type="predicted"/>
<sequence length="592" mass="68355">MGEIKDRKDIVNHTIWVRWAFLFTLVTFIVFLTVVVFDSPDKNKIIIAAVFHALFVSFYNIIHLIIYKKSKEGKPLNMFLRAWRPFLEYLILDNIAIAWGIYYSGGAESPIIYVYFISVILTAAAYSEKLILGIGSWSFLLYNALFWLEHEGSIPFLKFYPAYFGIHDNFITTFFVNFSFNVTLIIAVFLSTIISKTIQEREKKIIFEKERADNTIRNLSDGLIVLDNQNMITLMNPEAEKILGIKSEEAVGKKVSLEMFSSPKFQNLSRIVLIKKEEVAGETRPVEVNLEKPEKLTLQVISVPILDQNKKIIGTMKILHNISREKEISRMKSEFISIAAHQLRTPLSAVKWTFKMISDKDFGKINSEQEKFLKRGYDVNEQMIKLVNDLLNVSRIEEGKFGYKFGNVSLEKIIDNLIKMIKNIIEDKKIKFSFQKPQKPLPLIRADEERLSLAIQSIIDNAVNYTPNKGEVIISLKHSEANAVLEVHDTGIGIPKSQIERLFTKFFRADNVIRMQTKGTGLGLFITKNIIERHGGKIEIESQEGKGTTVKIYLPLEEKIALREEKFEKFFKEFSLEKEKKQKDFEKFIQKF</sequence>
<keyword evidence="5" id="KW-0418">Kinase</keyword>
<dbReference type="InterPro" id="IPR036097">
    <property type="entry name" value="HisK_dim/P_sf"/>
</dbReference>
<organism evidence="11 12">
    <name type="scientific">Candidatus Portnoybacteria bacterium RIFCSPHIGHO2_01_FULL_40_12b</name>
    <dbReference type="NCBI Taxonomy" id="1801994"/>
    <lineage>
        <taxon>Bacteria</taxon>
        <taxon>Candidatus Portnoyibacteriota</taxon>
    </lineage>
</organism>
<dbReference type="GO" id="GO:0006355">
    <property type="term" value="P:regulation of DNA-templated transcription"/>
    <property type="evidence" value="ECO:0007669"/>
    <property type="project" value="InterPro"/>
</dbReference>
<evidence type="ECO:0000256" key="2">
    <source>
        <dbReference type="ARBA" id="ARBA00012438"/>
    </source>
</evidence>
<evidence type="ECO:0000256" key="6">
    <source>
        <dbReference type="ARBA" id="ARBA00023012"/>
    </source>
</evidence>
<feature type="transmembrane region" description="Helical" evidence="8">
    <location>
        <begin position="20"/>
        <end position="39"/>
    </location>
</feature>
<dbReference type="FunFam" id="3.30.565.10:FF:000006">
    <property type="entry name" value="Sensor histidine kinase WalK"/>
    <property type="match status" value="1"/>
</dbReference>
<keyword evidence="8" id="KW-1133">Transmembrane helix</keyword>
<dbReference type="AlphaFoldDB" id="A0A1G2FAM9"/>
<dbReference type="InterPro" id="IPR035965">
    <property type="entry name" value="PAS-like_dom_sf"/>
</dbReference>
<dbReference type="CDD" id="cd00075">
    <property type="entry name" value="HATPase"/>
    <property type="match status" value="1"/>
</dbReference>
<dbReference type="InterPro" id="IPR005467">
    <property type="entry name" value="His_kinase_dom"/>
</dbReference>
<comment type="caution">
    <text evidence="11">The sequence shown here is derived from an EMBL/GenBank/DDBJ whole genome shotgun (WGS) entry which is preliminary data.</text>
</comment>
<feature type="domain" description="Histidine kinase" evidence="9">
    <location>
        <begin position="338"/>
        <end position="558"/>
    </location>
</feature>
<feature type="transmembrane region" description="Helical" evidence="8">
    <location>
        <begin position="170"/>
        <end position="194"/>
    </location>
</feature>
<dbReference type="PANTHER" id="PTHR45453:SF1">
    <property type="entry name" value="PHOSPHATE REGULON SENSOR PROTEIN PHOR"/>
    <property type="match status" value="1"/>
</dbReference>
<dbReference type="GO" id="GO:0000155">
    <property type="term" value="F:phosphorelay sensor kinase activity"/>
    <property type="evidence" value="ECO:0007669"/>
    <property type="project" value="InterPro"/>
</dbReference>
<dbReference type="SMART" id="SM00387">
    <property type="entry name" value="HATPase_c"/>
    <property type="match status" value="1"/>
</dbReference>
<evidence type="ECO:0000256" key="8">
    <source>
        <dbReference type="SAM" id="Phobius"/>
    </source>
</evidence>
<dbReference type="EMBL" id="MHMY01000018">
    <property type="protein sequence ID" value="OGZ35126.1"/>
    <property type="molecule type" value="Genomic_DNA"/>
</dbReference>
<dbReference type="PROSITE" id="PS50112">
    <property type="entry name" value="PAS"/>
    <property type="match status" value="1"/>
</dbReference>
<accession>A0A1G2FAM9</accession>
<dbReference type="GO" id="GO:0005886">
    <property type="term" value="C:plasma membrane"/>
    <property type="evidence" value="ECO:0007669"/>
    <property type="project" value="TreeGrafter"/>
</dbReference>
<dbReference type="Gene3D" id="1.10.287.130">
    <property type="match status" value="1"/>
</dbReference>
<evidence type="ECO:0000256" key="4">
    <source>
        <dbReference type="ARBA" id="ARBA00022679"/>
    </source>
</evidence>
<dbReference type="PROSITE" id="PS50109">
    <property type="entry name" value="HIS_KIN"/>
    <property type="match status" value="1"/>
</dbReference>
<dbReference type="GO" id="GO:0004721">
    <property type="term" value="F:phosphoprotein phosphatase activity"/>
    <property type="evidence" value="ECO:0007669"/>
    <property type="project" value="TreeGrafter"/>
</dbReference>
<protein>
    <recommendedName>
        <fullName evidence="2">histidine kinase</fullName>
        <ecNumber evidence="2">2.7.13.3</ecNumber>
    </recommendedName>
</protein>
<dbReference type="GO" id="GO:0016036">
    <property type="term" value="P:cellular response to phosphate starvation"/>
    <property type="evidence" value="ECO:0007669"/>
    <property type="project" value="TreeGrafter"/>
</dbReference>
<name>A0A1G2FAM9_9BACT</name>
<dbReference type="Gene3D" id="3.30.450.20">
    <property type="entry name" value="PAS domain"/>
    <property type="match status" value="1"/>
</dbReference>
<dbReference type="InterPro" id="IPR000014">
    <property type="entry name" value="PAS"/>
</dbReference>
<keyword evidence="7 8" id="KW-0472">Membrane</keyword>
<dbReference type="SUPFAM" id="SSF55785">
    <property type="entry name" value="PYP-like sensor domain (PAS domain)"/>
    <property type="match status" value="1"/>
</dbReference>
<evidence type="ECO:0000256" key="7">
    <source>
        <dbReference type="ARBA" id="ARBA00023136"/>
    </source>
</evidence>
<evidence type="ECO:0000256" key="1">
    <source>
        <dbReference type="ARBA" id="ARBA00000085"/>
    </source>
</evidence>
<dbReference type="InterPro" id="IPR003594">
    <property type="entry name" value="HATPase_dom"/>
</dbReference>
<evidence type="ECO:0000256" key="5">
    <source>
        <dbReference type="ARBA" id="ARBA00022777"/>
    </source>
</evidence>
<dbReference type="InterPro" id="IPR050351">
    <property type="entry name" value="BphY/WalK/GraS-like"/>
</dbReference>